<accession>A0A2S8Q0Z6</accession>
<organism evidence="5 6">
    <name type="scientific">Photorhabdus hindustanensis</name>
    <dbReference type="NCBI Taxonomy" id="2918802"/>
    <lineage>
        <taxon>Bacteria</taxon>
        <taxon>Pseudomonadati</taxon>
        <taxon>Pseudomonadota</taxon>
        <taxon>Gammaproteobacteria</taxon>
        <taxon>Enterobacterales</taxon>
        <taxon>Morganellaceae</taxon>
        <taxon>Photorhabdus</taxon>
    </lineage>
</organism>
<dbReference type="Pfam" id="PF04069">
    <property type="entry name" value="OpuAC"/>
    <property type="match status" value="1"/>
</dbReference>
<dbReference type="SUPFAM" id="SSF53850">
    <property type="entry name" value="Periplasmic binding protein-like II"/>
    <property type="match status" value="1"/>
</dbReference>
<dbReference type="EMBL" id="PUWT01000030">
    <property type="protein sequence ID" value="PQQ25421.1"/>
    <property type="molecule type" value="Genomic_DNA"/>
</dbReference>
<proteinExistence type="inferred from homology"/>
<dbReference type="PANTHER" id="PTHR30024">
    <property type="entry name" value="ALIPHATIC SULFONATES-BINDING PROTEIN-RELATED"/>
    <property type="match status" value="1"/>
</dbReference>
<evidence type="ECO:0000256" key="2">
    <source>
        <dbReference type="ARBA" id="ARBA00010742"/>
    </source>
</evidence>
<dbReference type="SMART" id="SM00062">
    <property type="entry name" value="PBPb"/>
    <property type="match status" value="1"/>
</dbReference>
<dbReference type="CDD" id="cd13560">
    <property type="entry name" value="PBP2_taurine"/>
    <property type="match status" value="1"/>
</dbReference>
<dbReference type="GO" id="GO:0043190">
    <property type="term" value="C:ATP-binding cassette (ABC) transporter complex"/>
    <property type="evidence" value="ECO:0007669"/>
    <property type="project" value="InterPro"/>
</dbReference>
<dbReference type="AlphaFoldDB" id="A0A2S8Q0Z6"/>
<dbReference type="InterPro" id="IPR010068">
    <property type="entry name" value="Peri-bd_TauA"/>
</dbReference>
<dbReference type="Proteomes" id="UP000239550">
    <property type="component" value="Unassembled WGS sequence"/>
</dbReference>
<dbReference type="InterPro" id="IPR007210">
    <property type="entry name" value="ABC_Gly_betaine_transp_sub-bd"/>
</dbReference>
<comment type="subcellular location">
    <subcellularLocation>
        <location evidence="1">Periplasm</location>
    </subcellularLocation>
</comment>
<protein>
    <submittedName>
        <fullName evidence="5">Taurine ABC transporter substrate-binding protein</fullName>
    </submittedName>
</protein>
<comment type="similarity">
    <text evidence="2">Belongs to the bacterial solute-binding protein SsuA/TauA family.</text>
</comment>
<evidence type="ECO:0000259" key="4">
    <source>
        <dbReference type="SMART" id="SM00062"/>
    </source>
</evidence>
<dbReference type="GO" id="GO:0042597">
    <property type="term" value="C:periplasmic space"/>
    <property type="evidence" value="ECO:0007669"/>
    <property type="project" value="UniProtKB-SubCell"/>
</dbReference>
<comment type="caution">
    <text evidence="5">The sequence shown here is derived from an EMBL/GenBank/DDBJ whole genome shotgun (WGS) entry which is preliminary data.</text>
</comment>
<evidence type="ECO:0000256" key="1">
    <source>
        <dbReference type="ARBA" id="ARBA00004418"/>
    </source>
</evidence>
<dbReference type="PANTHER" id="PTHR30024:SF47">
    <property type="entry name" value="TAURINE-BINDING PERIPLASMIC PROTEIN"/>
    <property type="match status" value="1"/>
</dbReference>
<dbReference type="NCBIfam" id="TIGR01729">
    <property type="entry name" value="taurine_ABC_bnd"/>
    <property type="match status" value="1"/>
</dbReference>
<sequence>MTLEVFKWVDPLLWFIFFFLALLLLAPAVQANSQQVTIAYQTSPEPAKVAQYNGDFARQSGADVQWRKFDSGSAVLRALASGDVQIGNMGSSPLAVAASQKLPVKIFLIASQLGQSEALIVNQKITEPSQLIGKRIAVPFISTAHYSLLAALHHWQIDPKLIQIINLQPPAIVAAWKRGDIDGAFVWLPAVNELAATGRVLTDAAQIAQWGAPTLDVWVVRNDFAEQHPELVTIFVKSVLDENQRYLTSPETWLANNKNIAAVSRLSGLSEDKISQWILTNRYLNADQQLSLLKSEMAKVIRDTARFLQQQGKVSQVADNYQDYVTDKFIKAIIPSTMAGGNDATN</sequence>
<dbReference type="InterPro" id="IPR001638">
    <property type="entry name" value="Solute-binding_3/MltF_N"/>
</dbReference>
<evidence type="ECO:0000313" key="6">
    <source>
        <dbReference type="Proteomes" id="UP000239550"/>
    </source>
</evidence>
<evidence type="ECO:0000313" key="5">
    <source>
        <dbReference type="EMBL" id="PQQ25421.1"/>
    </source>
</evidence>
<name>A0A2S8Q0Z6_9GAMM</name>
<evidence type="ECO:0000256" key="3">
    <source>
        <dbReference type="ARBA" id="ARBA00022729"/>
    </source>
</evidence>
<reference evidence="5 6" key="1">
    <citation type="submission" date="2018-02" db="EMBL/GenBank/DDBJ databases">
        <title>Five New Genomes of Indian Photorhabdus Isolates TSA.</title>
        <authorList>
            <person name="Dubay B."/>
            <person name="Somvanshi V.S."/>
        </authorList>
    </citation>
    <scope>NUCLEOTIDE SEQUENCE [LARGE SCALE GENOMIC DNA]</scope>
    <source>
        <strain evidence="5 6">H1</strain>
    </source>
</reference>
<dbReference type="GO" id="GO:0042918">
    <property type="term" value="P:alkanesulfonate transmembrane transport"/>
    <property type="evidence" value="ECO:0007669"/>
    <property type="project" value="TreeGrafter"/>
</dbReference>
<keyword evidence="6" id="KW-1185">Reference proteome</keyword>
<gene>
    <name evidence="5" type="primary">tauA</name>
    <name evidence="5" type="ORF">C6H66_12780</name>
</gene>
<dbReference type="Gene3D" id="3.40.190.10">
    <property type="entry name" value="Periplasmic binding protein-like II"/>
    <property type="match status" value="2"/>
</dbReference>
<feature type="domain" description="Solute-binding protein family 3/N-terminal" evidence="4">
    <location>
        <begin position="35"/>
        <end position="250"/>
    </location>
</feature>
<keyword evidence="3" id="KW-0732">Signal</keyword>
<dbReference type="GO" id="GO:0022857">
    <property type="term" value="F:transmembrane transporter activity"/>
    <property type="evidence" value="ECO:0007669"/>
    <property type="project" value="InterPro"/>
</dbReference>